<reference evidence="9 10" key="1">
    <citation type="submission" date="2012-03" db="EMBL/GenBank/DDBJ databases">
        <title>The Genome Sequence of Bartonella tamiae Th239.</title>
        <authorList>
            <consortium name="The Broad Institute Genome Sequencing Platform"/>
            <consortium name="The Broad Institute Genome Sequencing Center for Infectious Disease"/>
            <person name="Feldgarden M."/>
            <person name="Kirby J."/>
            <person name="Kosoy M."/>
            <person name="Birtles R."/>
            <person name="Probert W.S."/>
            <person name="Chiaraviglio L."/>
            <person name="Young S.K."/>
            <person name="Zeng Q."/>
            <person name="Gargeya S."/>
            <person name="Fitzgerald M."/>
            <person name="Haas B."/>
            <person name="Abouelleil A."/>
            <person name="Alvarado L."/>
            <person name="Arachchi H.M."/>
            <person name="Berlin A."/>
            <person name="Chapman S.B."/>
            <person name="Gearin G."/>
            <person name="Goldberg J."/>
            <person name="Griggs A."/>
            <person name="Gujja S."/>
            <person name="Hansen M."/>
            <person name="Heiman D."/>
            <person name="Howarth C."/>
            <person name="Larimer J."/>
            <person name="Lui A."/>
            <person name="MacDonald P.J.P."/>
            <person name="McCowen C."/>
            <person name="Montmayeur A."/>
            <person name="Murphy C."/>
            <person name="Neiman D."/>
            <person name="Pearson M."/>
            <person name="Priest M."/>
            <person name="Roberts A."/>
            <person name="Saif S."/>
            <person name="Shea T."/>
            <person name="Sisk P."/>
            <person name="Stolte C."/>
            <person name="Sykes S."/>
            <person name="Wortman J."/>
            <person name="Nusbaum C."/>
            <person name="Birren B."/>
        </authorList>
    </citation>
    <scope>NUCLEOTIDE SEQUENCE [LARGE SCALE GENOMIC DNA]</scope>
    <source>
        <strain evidence="9 10">Th239</strain>
    </source>
</reference>
<dbReference type="PANTHER" id="PTHR43390:SF1">
    <property type="entry name" value="CHLOROPLAST PROCESSING PEPTIDASE"/>
    <property type="match status" value="1"/>
</dbReference>
<keyword evidence="10" id="KW-1185">Reference proteome</keyword>
<dbReference type="Gene3D" id="2.10.109.10">
    <property type="entry name" value="Umud Fragment, subunit A"/>
    <property type="match status" value="1"/>
</dbReference>
<dbReference type="GO" id="GO:0006465">
    <property type="term" value="P:signal peptide processing"/>
    <property type="evidence" value="ECO:0007669"/>
    <property type="project" value="InterPro"/>
</dbReference>
<accession>J0QX62</accession>
<dbReference type="PRINTS" id="PR00727">
    <property type="entry name" value="LEADERPTASE"/>
</dbReference>
<comment type="similarity">
    <text evidence="2 7">Belongs to the peptidase S26 family.</text>
</comment>
<dbReference type="STRING" id="1094558.ME5_01032"/>
<dbReference type="NCBIfam" id="TIGR02227">
    <property type="entry name" value="sigpep_I_bact"/>
    <property type="match status" value="1"/>
</dbReference>
<dbReference type="PANTHER" id="PTHR43390">
    <property type="entry name" value="SIGNAL PEPTIDASE I"/>
    <property type="match status" value="1"/>
</dbReference>
<dbReference type="eggNOG" id="COG0681">
    <property type="taxonomic scope" value="Bacteria"/>
</dbReference>
<keyword evidence="7" id="KW-0645">Protease</keyword>
<feature type="active site" evidence="6">
    <location>
        <position position="48"/>
    </location>
</feature>
<dbReference type="InterPro" id="IPR000223">
    <property type="entry name" value="Pept_S26A_signal_pept_1"/>
</dbReference>
<evidence type="ECO:0000256" key="4">
    <source>
        <dbReference type="ARBA" id="ARBA00019232"/>
    </source>
</evidence>
<dbReference type="InterPro" id="IPR036286">
    <property type="entry name" value="LexA/Signal_pep-like_sf"/>
</dbReference>
<feature type="active site" evidence="6">
    <location>
        <position position="109"/>
    </location>
</feature>
<dbReference type="CDD" id="cd06530">
    <property type="entry name" value="S26_SPase_I"/>
    <property type="match status" value="1"/>
</dbReference>
<dbReference type="InterPro" id="IPR019758">
    <property type="entry name" value="Pept_S26A_signal_pept_1_CS"/>
</dbReference>
<dbReference type="GO" id="GO:0004252">
    <property type="term" value="F:serine-type endopeptidase activity"/>
    <property type="evidence" value="ECO:0007669"/>
    <property type="project" value="InterPro"/>
</dbReference>
<comment type="subcellular location">
    <subcellularLocation>
        <location evidence="7">Membrane</location>
        <topology evidence="7">Single-pass type II membrane protein</topology>
    </subcellularLocation>
</comment>
<protein>
    <recommendedName>
        <fullName evidence="4 7">Signal peptidase I</fullName>
        <ecNumber evidence="3 7">3.4.21.89</ecNumber>
    </recommendedName>
</protein>
<dbReference type="Pfam" id="PF10502">
    <property type="entry name" value="Peptidase_S26"/>
    <property type="match status" value="1"/>
</dbReference>
<evidence type="ECO:0000256" key="5">
    <source>
        <dbReference type="ARBA" id="ARBA00022801"/>
    </source>
</evidence>
<evidence type="ECO:0000313" key="9">
    <source>
        <dbReference type="EMBL" id="EJF90631.1"/>
    </source>
</evidence>
<keyword evidence="7" id="KW-0472">Membrane</keyword>
<dbReference type="GO" id="GO:0009003">
    <property type="term" value="F:signal peptidase activity"/>
    <property type="evidence" value="ECO:0007669"/>
    <property type="project" value="UniProtKB-EC"/>
</dbReference>
<evidence type="ECO:0000256" key="6">
    <source>
        <dbReference type="PIRSR" id="PIRSR600223-1"/>
    </source>
</evidence>
<feature type="transmembrane region" description="Helical" evidence="7">
    <location>
        <begin position="20"/>
        <end position="39"/>
    </location>
</feature>
<feature type="domain" description="Peptidase S26" evidence="8">
    <location>
        <begin position="18"/>
        <end position="223"/>
    </location>
</feature>
<comment type="catalytic activity">
    <reaction evidence="1 7">
        <text>Cleavage of hydrophobic, N-terminal signal or leader sequences from secreted and periplasmic proteins.</text>
        <dbReference type="EC" id="3.4.21.89"/>
    </reaction>
</comment>
<evidence type="ECO:0000256" key="1">
    <source>
        <dbReference type="ARBA" id="ARBA00000677"/>
    </source>
</evidence>
<evidence type="ECO:0000259" key="8">
    <source>
        <dbReference type="Pfam" id="PF10502"/>
    </source>
</evidence>
<dbReference type="GO" id="GO:0016020">
    <property type="term" value="C:membrane"/>
    <property type="evidence" value="ECO:0007669"/>
    <property type="project" value="UniProtKB-SubCell"/>
</dbReference>
<evidence type="ECO:0000256" key="2">
    <source>
        <dbReference type="ARBA" id="ARBA00009370"/>
    </source>
</evidence>
<sequence>MSKVEKSSKKIKEKNSTKEFISVVIQALLIALVVRTFLFQPFTIPSGSMRPTLLIGDYLFASKYAYGYSSYSLPLTPKMFSGRFWDKEPERGDIVIFLPPSDMNNYYIKRVVGLPGDKIQVRQSVLYINDEAVQKELVGQIDDEDITGVNRPIDVYRETLPNGRQYNTLNLGYDPRADDTRVFEVPEGHFFMMGDNREGSDDSRISVGYVPYENLIGRANYLFFSVGNGSSAWQIWRWPFDVRWSRILSSVQQIKFFPPNE</sequence>
<keyword evidence="7" id="KW-1133">Transmembrane helix</keyword>
<evidence type="ECO:0000256" key="7">
    <source>
        <dbReference type="RuleBase" id="RU362042"/>
    </source>
</evidence>
<dbReference type="InterPro" id="IPR019533">
    <property type="entry name" value="Peptidase_S26"/>
</dbReference>
<dbReference type="PROSITE" id="PS00760">
    <property type="entry name" value="SPASE_I_2"/>
    <property type="match status" value="1"/>
</dbReference>
<gene>
    <name evidence="9" type="ORF">ME5_01032</name>
</gene>
<dbReference type="PROSITE" id="PS00761">
    <property type="entry name" value="SPASE_I_3"/>
    <property type="match status" value="1"/>
</dbReference>
<comment type="caution">
    <text evidence="9">The sequence shown here is derived from an EMBL/GenBank/DDBJ whole genome shotgun (WGS) entry which is preliminary data.</text>
</comment>
<evidence type="ECO:0000256" key="3">
    <source>
        <dbReference type="ARBA" id="ARBA00013208"/>
    </source>
</evidence>
<organism evidence="9 10">
    <name type="scientific">Bartonella tamiae Th239</name>
    <dbReference type="NCBI Taxonomy" id="1094558"/>
    <lineage>
        <taxon>Bacteria</taxon>
        <taxon>Pseudomonadati</taxon>
        <taxon>Pseudomonadota</taxon>
        <taxon>Alphaproteobacteria</taxon>
        <taxon>Hyphomicrobiales</taxon>
        <taxon>Bartonellaceae</taxon>
        <taxon>Bartonella</taxon>
    </lineage>
</organism>
<name>J0QX62_9HYPH</name>
<keyword evidence="5 7" id="KW-0378">Hydrolase</keyword>
<dbReference type="SUPFAM" id="SSF51306">
    <property type="entry name" value="LexA/Signal peptidase"/>
    <property type="match status" value="1"/>
</dbReference>
<dbReference type="OrthoDB" id="9815782at2"/>
<dbReference type="PATRIC" id="fig|1094558.3.peg.1125"/>
<dbReference type="RefSeq" id="WP_008039098.1">
    <property type="nucleotide sequence ID" value="NZ_JH725147.1"/>
</dbReference>
<dbReference type="AlphaFoldDB" id="J0QX62"/>
<keyword evidence="7" id="KW-0812">Transmembrane</keyword>
<dbReference type="Proteomes" id="UP000008952">
    <property type="component" value="Unassembled WGS sequence"/>
</dbReference>
<dbReference type="HOGENOM" id="CLU_028723_1_2_5"/>
<dbReference type="EC" id="3.4.21.89" evidence="3 7"/>
<evidence type="ECO:0000313" key="10">
    <source>
        <dbReference type="Proteomes" id="UP000008952"/>
    </source>
</evidence>
<dbReference type="EMBL" id="AIMB01000007">
    <property type="protein sequence ID" value="EJF90631.1"/>
    <property type="molecule type" value="Genomic_DNA"/>
</dbReference>
<dbReference type="InterPro" id="IPR019757">
    <property type="entry name" value="Pept_S26A_signal_pept_1_Lys-AS"/>
</dbReference>
<proteinExistence type="inferred from homology"/>